<dbReference type="InterPro" id="IPR026444">
    <property type="entry name" value="Secre_tail"/>
</dbReference>
<comment type="caution">
    <text evidence="3">The sequence shown here is derived from an EMBL/GenBank/DDBJ whole genome shotgun (WGS) entry which is preliminary data.</text>
</comment>
<gene>
    <name evidence="3" type="ORF">OIU83_15945</name>
</gene>
<dbReference type="NCBIfam" id="TIGR04183">
    <property type="entry name" value="Por_Secre_tail"/>
    <property type="match status" value="1"/>
</dbReference>
<proteinExistence type="predicted"/>
<dbReference type="Proteomes" id="UP001151079">
    <property type="component" value="Unassembled WGS sequence"/>
</dbReference>
<reference evidence="3" key="1">
    <citation type="submission" date="2022-10" db="EMBL/GenBank/DDBJ databases">
        <title>Two novel species of Flavobacterium.</title>
        <authorList>
            <person name="Liu Q."/>
            <person name="Xin Y.-H."/>
        </authorList>
    </citation>
    <scope>NUCLEOTIDE SEQUENCE</scope>
    <source>
        <strain evidence="3">LS1R49</strain>
    </source>
</reference>
<dbReference type="Pfam" id="PF18962">
    <property type="entry name" value="Por_Secre_tail"/>
    <property type="match status" value="1"/>
</dbReference>
<evidence type="ECO:0000313" key="3">
    <source>
        <dbReference type="EMBL" id="MCV9929158.1"/>
    </source>
</evidence>
<keyword evidence="1" id="KW-0732">Signal</keyword>
<keyword evidence="4" id="KW-1185">Reference proteome</keyword>
<accession>A0A9X3C7R6</accession>
<organism evidence="3 4">
    <name type="scientific">Flavobacterium shii</name>
    <dbReference type="NCBI Taxonomy" id="2987687"/>
    <lineage>
        <taxon>Bacteria</taxon>
        <taxon>Pseudomonadati</taxon>
        <taxon>Bacteroidota</taxon>
        <taxon>Flavobacteriia</taxon>
        <taxon>Flavobacteriales</taxon>
        <taxon>Flavobacteriaceae</taxon>
        <taxon>Flavobacterium</taxon>
    </lineage>
</organism>
<sequence>MKGKQQTFLILFITSISFITSSYSQESVVVAGGSATGAGGTSSYSIGQIAYTSLPGADGYVLQGIQQPYEITTLGKDELTAINLVMTAYPNPAIDMLNLSVTDNKWDDLSCSLLDINGKVVSKKLKIITQETRVPMQGLNQGIYFLVVNNSNKTIKTFKIIKK</sequence>
<feature type="domain" description="Secretion system C-terminal sorting" evidence="2">
    <location>
        <begin position="89"/>
        <end position="159"/>
    </location>
</feature>
<evidence type="ECO:0000256" key="1">
    <source>
        <dbReference type="ARBA" id="ARBA00022729"/>
    </source>
</evidence>
<name>A0A9X3C7R6_9FLAO</name>
<dbReference type="RefSeq" id="WP_264207253.1">
    <property type="nucleotide sequence ID" value="NZ_JAOZEW010000017.1"/>
</dbReference>
<dbReference type="EMBL" id="JAOZEW010000017">
    <property type="protein sequence ID" value="MCV9929158.1"/>
    <property type="molecule type" value="Genomic_DNA"/>
</dbReference>
<protein>
    <submittedName>
        <fullName evidence="3">T9SS type A sorting domain-containing protein</fullName>
    </submittedName>
</protein>
<dbReference type="AlphaFoldDB" id="A0A9X3C7R6"/>
<evidence type="ECO:0000259" key="2">
    <source>
        <dbReference type="Pfam" id="PF18962"/>
    </source>
</evidence>
<evidence type="ECO:0000313" key="4">
    <source>
        <dbReference type="Proteomes" id="UP001151079"/>
    </source>
</evidence>